<organism evidence="2">
    <name type="scientific">Sporolactobacillus sp. Y61</name>
    <dbReference type="NCBI Taxonomy" id="3160863"/>
    <lineage>
        <taxon>Bacteria</taxon>
        <taxon>Bacillati</taxon>
        <taxon>Bacillota</taxon>
        <taxon>Bacilli</taxon>
        <taxon>Bacillales</taxon>
        <taxon>Sporolactobacillaceae</taxon>
        <taxon>Sporolactobacillus</taxon>
    </lineage>
</organism>
<feature type="chain" id="PRO_5043425937" evidence="1">
    <location>
        <begin position="22"/>
        <end position="336"/>
    </location>
</feature>
<dbReference type="PROSITE" id="PS51257">
    <property type="entry name" value="PROKAR_LIPOPROTEIN"/>
    <property type="match status" value="1"/>
</dbReference>
<reference evidence="2" key="1">
    <citation type="submission" date="2024-06" db="EMBL/GenBank/DDBJ databases">
        <authorList>
            <person name="Fan A."/>
            <person name="Zhang F.Y."/>
            <person name="Zhang L."/>
        </authorList>
    </citation>
    <scope>NUCLEOTIDE SEQUENCE</scope>
    <source>
        <strain evidence="2">Y61</strain>
    </source>
</reference>
<evidence type="ECO:0000313" key="2">
    <source>
        <dbReference type="EMBL" id="XCJ17238.1"/>
    </source>
</evidence>
<dbReference type="PANTHER" id="PTHR37507">
    <property type="entry name" value="SPORULATION PROTEIN YDCC"/>
    <property type="match status" value="1"/>
</dbReference>
<dbReference type="AlphaFoldDB" id="A0AAU8IGU2"/>
<dbReference type="SUPFAM" id="SSF89392">
    <property type="entry name" value="Prokaryotic lipoproteins and lipoprotein localization factors"/>
    <property type="match status" value="1"/>
</dbReference>
<accession>A0AAU8IGU2</accession>
<name>A0AAU8IGU2_9BACL</name>
<sequence>MKKWSSVGLITVLLLSVLLSACGAKSEKSVTGDLRKKMDRLSSYQADATMTFQHNGKKQTYKANISFQKPNQYRVALSDDKKTNKQMIIRNKDGVFVLTPELNKSYQFESTWPNNRSQAYLYHSVANDILNDPNPGFKAQDNKYIFDTKTNYNTTQLANQTITLKKDLTPDNVQVKDKDQNVIVSVKFTHFKVNPSLDKKTFDVRQNMTASQIEKGSRKTSAEKTSFKVQYPTARISGTKLSAMKPEVTQSGEKYVLQYGGKKPFTLIETKSKRGLSVVPTFASGDPANLGFAVGTAGERTLSWSEGGTDYFLASEKLTREEMTAIAQSVNGTVIK</sequence>
<dbReference type="Gene3D" id="2.50.20.10">
    <property type="entry name" value="Lipoprotein localisation LolA/LolB/LppX"/>
    <property type="match status" value="1"/>
</dbReference>
<gene>
    <name evidence="2" type="ORF">ABNN70_01490</name>
</gene>
<dbReference type="EMBL" id="CP159510">
    <property type="protein sequence ID" value="XCJ17238.1"/>
    <property type="molecule type" value="Genomic_DNA"/>
</dbReference>
<dbReference type="PANTHER" id="PTHR37507:SF2">
    <property type="entry name" value="SPORULATION PROTEIN YDCC"/>
    <property type="match status" value="1"/>
</dbReference>
<protein>
    <submittedName>
        <fullName evidence="2">Outer membrane lipoprotein carrier protein LolA</fullName>
    </submittedName>
</protein>
<dbReference type="InterPro" id="IPR052944">
    <property type="entry name" value="Sporulation_related"/>
</dbReference>
<proteinExistence type="predicted"/>
<evidence type="ECO:0000256" key="1">
    <source>
        <dbReference type="SAM" id="SignalP"/>
    </source>
</evidence>
<dbReference type="InterPro" id="IPR029046">
    <property type="entry name" value="LolA/LolB/LppX"/>
</dbReference>
<keyword evidence="1" id="KW-0732">Signal</keyword>
<dbReference type="RefSeq" id="WP_353948521.1">
    <property type="nucleotide sequence ID" value="NZ_CP159510.1"/>
</dbReference>
<feature type="signal peptide" evidence="1">
    <location>
        <begin position="1"/>
        <end position="21"/>
    </location>
</feature>
<keyword evidence="2" id="KW-0449">Lipoprotein</keyword>